<dbReference type="Pfam" id="PF00635">
    <property type="entry name" value="Motile_Sperm"/>
    <property type="match status" value="1"/>
</dbReference>
<dbReference type="InterPro" id="IPR013783">
    <property type="entry name" value="Ig-like_fold"/>
</dbReference>
<dbReference type="WBParaSite" id="mrna-Wban_10615">
    <property type="protein sequence ID" value="mrna-Wban_10615"/>
    <property type="gene ID" value="Wban_10615"/>
</dbReference>
<dbReference type="Proteomes" id="UP000093561">
    <property type="component" value="Unassembled WGS sequence"/>
</dbReference>
<keyword evidence="1" id="KW-0206">Cytoskeleton</keyword>
<reference evidence="4" key="3">
    <citation type="submission" date="2024-02" db="UniProtKB">
        <authorList>
            <consortium name="WormBaseParasite"/>
        </authorList>
    </citation>
    <scope>IDENTIFICATION</scope>
    <source>
        <strain evidence="4">pt0022</strain>
    </source>
</reference>
<dbReference type="PANTHER" id="PTHR22947">
    <property type="entry name" value="MAJOR SPERM PROTEIN"/>
    <property type="match status" value="1"/>
</dbReference>
<evidence type="ECO:0000313" key="4">
    <source>
        <dbReference type="WBParaSite" id="mrna-Wban_10615"/>
    </source>
</evidence>
<dbReference type="Gene3D" id="2.60.40.10">
    <property type="entry name" value="Immunoglobulins"/>
    <property type="match status" value="1"/>
</dbReference>
<accession>A0AAF5Q5Y7</accession>
<dbReference type="PROSITE" id="PS50202">
    <property type="entry name" value="MSP"/>
    <property type="match status" value="1"/>
</dbReference>
<dbReference type="PANTHER" id="PTHR22947:SF12">
    <property type="entry name" value="MAJOR SPERM PROTEIN"/>
    <property type="match status" value="1"/>
</dbReference>
<protein>
    <recommendedName>
        <fullName evidence="1">Major sperm protein</fullName>
    </recommendedName>
</protein>
<organism evidence="3 4">
    <name type="scientific">Wuchereria bancrofti</name>
    <dbReference type="NCBI Taxonomy" id="6293"/>
    <lineage>
        <taxon>Eukaryota</taxon>
        <taxon>Metazoa</taxon>
        <taxon>Ecdysozoa</taxon>
        <taxon>Nematoda</taxon>
        <taxon>Chromadorea</taxon>
        <taxon>Rhabditida</taxon>
        <taxon>Spirurina</taxon>
        <taxon>Spiruromorpha</taxon>
        <taxon>Filarioidea</taxon>
        <taxon>Onchocercidae</taxon>
        <taxon>Wuchereria</taxon>
    </lineage>
</organism>
<reference evidence="3" key="1">
    <citation type="submission" date="2015-03" db="EMBL/GenBank/DDBJ databases">
        <title>Wuchereria bancrofti Genome Sequencing Papua New Guinea Strain.</title>
        <authorList>
            <person name="Small S.T."/>
            <person name="Serre D."/>
            <person name="Zimmerman P.A."/>
        </authorList>
    </citation>
    <scope>NUCLEOTIDE SEQUENCE [LARGE SCALE GENOMIC DNA]</scope>
    <source>
        <strain evidence="3">pt0022</strain>
    </source>
</reference>
<name>A0AAF5Q5Y7_WUCBA</name>
<dbReference type="AlphaFoldDB" id="A0AAF5Q5Y7"/>
<evidence type="ECO:0000259" key="2">
    <source>
        <dbReference type="PROSITE" id="PS50202"/>
    </source>
</evidence>
<dbReference type="InterPro" id="IPR051774">
    <property type="entry name" value="Sperm-specific_class_P"/>
</dbReference>
<reference evidence="3" key="2">
    <citation type="journal article" date="2016" name="Mol. Ecol.">
        <title>Population genomics of the filarial nematode parasite Wuchereria bancrofti from mosquitoes.</title>
        <authorList>
            <person name="Small S.T."/>
            <person name="Reimer L.J."/>
            <person name="Tisch D.J."/>
            <person name="King C.L."/>
            <person name="Christensen B.M."/>
            <person name="Siba P.M."/>
            <person name="Kazura J.W."/>
            <person name="Serre D."/>
            <person name="Zimmerman P.A."/>
        </authorList>
    </citation>
    <scope>NUCLEOTIDE SEQUENCE</scope>
    <source>
        <strain evidence="3">pt0022</strain>
    </source>
</reference>
<evidence type="ECO:0000256" key="1">
    <source>
        <dbReference type="RuleBase" id="RU003425"/>
    </source>
</evidence>
<dbReference type="SUPFAM" id="SSF49354">
    <property type="entry name" value="PapD-like"/>
    <property type="match status" value="1"/>
</dbReference>
<sequence>MLMNIDSIFLVIVSPPLIAISIICSCNRQLKILPIIGTKKIEITSMNNAIPSKNDKTLSAITSTNSIISNSNSEKCISNNKPKFKIIGNKTNIKNGIINIIQKRSITQLSEMNQKSPNKQSWKNTKQNKLKQQNMQMKDIPKLLSQQIVPSNKSNCKCLKKKENDLQKTKSEEIIFSNLEGQMKQSIICDSNKNATEISALMIDGIIIFPRQLKWKLINTVQQVKLQNPTENRFAIKVKCTDNKLYRVKPVFTFVEPKSSVIFNVNRYDSNATIDHILFLTTSAEKTDDNPRLLFADSAANNDETIEMMKTAPLINS</sequence>
<proteinExistence type="predicted"/>
<dbReference type="InterPro" id="IPR008962">
    <property type="entry name" value="PapD-like_sf"/>
</dbReference>
<feature type="domain" description="MSP" evidence="2">
    <location>
        <begin position="197"/>
        <end position="317"/>
    </location>
</feature>
<evidence type="ECO:0000313" key="3">
    <source>
        <dbReference type="Proteomes" id="UP000093561"/>
    </source>
</evidence>
<dbReference type="InterPro" id="IPR000535">
    <property type="entry name" value="MSP_dom"/>
</dbReference>
<keyword evidence="1" id="KW-0963">Cytoplasm</keyword>
<comment type="function">
    <text evidence="1">Central component in molecular interactions underlying sperm crawling. Forms an extensive filament system that extends from sperm villipoda, along the leading edge of the pseudopod.</text>
</comment>